<comment type="caution">
    <text evidence="1">The sequence shown here is derived from an EMBL/GenBank/DDBJ whole genome shotgun (WGS) entry which is preliminary data.</text>
</comment>
<dbReference type="Proteomes" id="UP001606301">
    <property type="component" value="Unassembled WGS sequence"/>
</dbReference>
<evidence type="ECO:0000313" key="2">
    <source>
        <dbReference type="Proteomes" id="UP001606301"/>
    </source>
</evidence>
<gene>
    <name evidence="1" type="ORF">ACG0Z3_07455</name>
</gene>
<accession>A0ABW7FGG9</accession>
<sequence>MLNIRVLLVENCPSLSHRSTLTFQVGVRDDEVLVFRLVANTAKGRFSDDWMAWPDVAQLLQAEEALTCSTLQPLFAGKSINTGGFMLAVLRHLGLVQAGAEGSRAYVVADAAAFLARCGELVASNVSLGLEARPGSGKGRRKAIAMATIDGAALDL</sequence>
<dbReference type="RefSeq" id="WP_394396651.1">
    <property type="nucleotide sequence ID" value="NZ_JBIGHW010000003.1"/>
</dbReference>
<proteinExistence type="predicted"/>
<organism evidence="1 2">
    <name type="scientific">Pelomonas margarita</name>
    <dbReference type="NCBI Taxonomy" id="3299031"/>
    <lineage>
        <taxon>Bacteria</taxon>
        <taxon>Pseudomonadati</taxon>
        <taxon>Pseudomonadota</taxon>
        <taxon>Betaproteobacteria</taxon>
        <taxon>Burkholderiales</taxon>
        <taxon>Sphaerotilaceae</taxon>
        <taxon>Roseateles</taxon>
    </lineage>
</organism>
<reference evidence="1 2" key="1">
    <citation type="submission" date="2024-08" db="EMBL/GenBank/DDBJ databases">
        <authorList>
            <person name="Lu H."/>
        </authorList>
    </citation>
    <scope>NUCLEOTIDE SEQUENCE [LARGE SCALE GENOMIC DNA]</scope>
    <source>
        <strain evidence="1 2">LKC17W</strain>
    </source>
</reference>
<evidence type="ECO:0000313" key="1">
    <source>
        <dbReference type="EMBL" id="MFG6440516.1"/>
    </source>
</evidence>
<keyword evidence="2" id="KW-1185">Reference proteome</keyword>
<name>A0ABW7FGG9_9BURK</name>
<protein>
    <submittedName>
        <fullName evidence="1">Uncharacterized protein</fullName>
    </submittedName>
</protein>
<dbReference type="EMBL" id="JBIGHW010000003">
    <property type="protein sequence ID" value="MFG6440516.1"/>
    <property type="molecule type" value="Genomic_DNA"/>
</dbReference>